<evidence type="ECO:0000313" key="3">
    <source>
        <dbReference type="Proteomes" id="UP000184335"/>
    </source>
</evidence>
<dbReference type="SUPFAM" id="SSF53756">
    <property type="entry name" value="UDP-Glycosyltransferase/glycogen phosphorylase"/>
    <property type="match status" value="1"/>
</dbReference>
<dbReference type="STRING" id="1118202.SAMN05443429_104107"/>
<gene>
    <name evidence="2" type="ORF">SAMN05443429_104107</name>
</gene>
<dbReference type="OrthoDB" id="1224817at2"/>
<keyword evidence="3" id="KW-1185">Reference proteome</keyword>
<dbReference type="EMBL" id="FQYI01000004">
    <property type="protein sequence ID" value="SHI77082.1"/>
    <property type="molecule type" value="Genomic_DNA"/>
</dbReference>
<name>A0A1M6DV38_9FLAO</name>
<dbReference type="RefSeq" id="WP_073179149.1">
    <property type="nucleotide sequence ID" value="NZ_FQYI01000004.1"/>
</dbReference>
<dbReference type="InterPro" id="IPR001296">
    <property type="entry name" value="Glyco_trans_1"/>
</dbReference>
<dbReference type="AlphaFoldDB" id="A0A1M6DV38"/>
<evidence type="ECO:0000259" key="1">
    <source>
        <dbReference type="Pfam" id="PF00534"/>
    </source>
</evidence>
<proteinExistence type="predicted"/>
<accession>A0A1M6DV38</accession>
<sequence length="323" mass="37241">MKILFHENELNYRGQSTALYDYAHFSEEFFGHQAVIIYNKTLPTNHPAGIEKFKKRFEVLEYSDPNEIDGFIRKGNFDLFYNIKNGNIDGIDTKECRSAVHTVFKYYEPHGDVYAYVSEWLSQVMTGGKAPFVPHMVNIPLSTDENLRSELNIPQNAKVFGYYGGAASFNIKFAQEVVEKTARKYRDIFFIFMGVSPFVKKSWWSSLPKNIIFLPPSSDMLQKVKFINTCDALLHARERGETFGITVAEFALMGKPVITFAGAPEKAHIMELGEEAHYYTDKRSLQEILLDADLTKNAAHRFKKFLPETVMKKFNEVFLRYNQ</sequence>
<feature type="domain" description="Glycosyl transferase family 1" evidence="1">
    <location>
        <begin position="145"/>
        <end position="274"/>
    </location>
</feature>
<protein>
    <recommendedName>
        <fullName evidence="1">Glycosyl transferase family 1 domain-containing protein</fullName>
    </recommendedName>
</protein>
<reference evidence="2 3" key="1">
    <citation type="submission" date="2016-11" db="EMBL/GenBank/DDBJ databases">
        <authorList>
            <person name="Jaros S."/>
            <person name="Januszkiewicz K."/>
            <person name="Wedrychowicz H."/>
        </authorList>
    </citation>
    <scope>NUCLEOTIDE SEQUENCE [LARGE SCALE GENOMIC DNA]</scope>
    <source>
        <strain evidence="2 3">DSM 25479</strain>
    </source>
</reference>
<dbReference type="Pfam" id="PF00534">
    <property type="entry name" value="Glycos_transf_1"/>
    <property type="match status" value="1"/>
</dbReference>
<dbReference type="Gene3D" id="3.40.50.2000">
    <property type="entry name" value="Glycogen Phosphorylase B"/>
    <property type="match status" value="1"/>
</dbReference>
<evidence type="ECO:0000313" key="2">
    <source>
        <dbReference type="EMBL" id="SHI77082.1"/>
    </source>
</evidence>
<dbReference type="GO" id="GO:0016757">
    <property type="term" value="F:glycosyltransferase activity"/>
    <property type="evidence" value="ECO:0007669"/>
    <property type="project" value="InterPro"/>
</dbReference>
<dbReference type="Proteomes" id="UP000184335">
    <property type="component" value="Unassembled WGS sequence"/>
</dbReference>
<organism evidence="2 3">
    <name type="scientific">Cruoricaptor ignavus</name>
    <dbReference type="NCBI Taxonomy" id="1118202"/>
    <lineage>
        <taxon>Bacteria</taxon>
        <taxon>Pseudomonadati</taxon>
        <taxon>Bacteroidota</taxon>
        <taxon>Flavobacteriia</taxon>
        <taxon>Flavobacteriales</taxon>
        <taxon>Weeksellaceae</taxon>
        <taxon>Cruoricaptor</taxon>
    </lineage>
</organism>